<dbReference type="Proteomes" id="UP001207468">
    <property type="component" value="Unassembled WGS sequence"/>
</dbReference>
<protein>
    <submittedName>
        <fullName evidence="1">Uncharacterized protein</fullName>
    </submittedName>
</protein>
<name>A0ACC0UNG1_9AGAM</name>
<dbReference type="EMBL" id="JAGFNK010000007">
    <property type="protein sequence ID" value="KAI9512609.1"/>
    <property type="molecule type" value="Genomic_DNA"/>
</dbReference>
<evidence type="ECO:0000313" key="2">
    <source>
        <dbReference type="Proteomes" id="UP001207468"/>
    </source>
</evidence>
<sequence length="487" mass="50337">MAMTNDPASLSTAYALSLLSEYTQSLDCLPADVSRQFADLRELDAVLSASVHALTSKINRLINMIETNSSHNQQRMWLLMEVADEAQRLKLGGEDKIRVAAQVADFLKAQNENMMSLLLHIPGFNPSILARHTAYPHIAPRSYAPISMYENGRRRRGALLGGTADQTNSSNKRRRAGPRDEDVDPVGGRTPRRDRIGDNGNSRSRNGARSKKPGRAGSPTESLRSLSVISHQQPISAPAALYSGTASAVPSRPSNSRNPAAKRRSRPAVASATPIPVGNGGTSAAAVMGAAASSAAGMAATSAGGSGSSTTVSGHPTHVSPYGPAISAVGNWSGPVHAQLEGPGMPVARSIVPHAVTLAGPGVDGGGGGVGPGIGGTVGAGAGSGTPVDAADGADDGAEADDGRLYCWCQVGSYGDMVACDDNECEREWFHLGCIGLEVAPEGVWFCEACRVKPKNKRKIARAAASGGGSRRPNNGNPRSARAPSTA</sequence>
<accession>A0ACC0UNG1</accession>
<proteinExistence type="predicted"/>
<evidence type="ECO:0000313" key="1">
    <source>
        <dbReference type="EMBL" id="KAI9512609.1"/>
    </source>
</evidence>
<organism evidence="1 2">
    <name type="scientific">Russula earlei</name>
    <dbReference type="NCBI Taxonomy" id="71964"/>
    <lineage>
        <taxon>Eukaryota</taxon>
        <taxon>Fungi</taxon>
        <taxon>Dikarya</taxon>
        <taxon>Basidiomycota</taxon>
        <taxon>Agaricomycotina</taxon>
        <taxon>Agaricomycetes</taxon>
        <taxon>Russulales</taxon>
        <taxon>Russulaceae</taxon>
        <taxon>Russula</taxon>
    </lineage>
</organism>
<keyword evidence="2" id="KW-1185">Reference proteome</keyword>
<gene>
    <name evidence="1" type="ORF">F5148DRAFT_1273570</name>
</gene>
<reference evidence="1" key="1">
    <citation type="submission" date="2021-03" db="EMBL/GenBank/DDBJ databases">
        <title>Evolutionary priming and transition to the ectomycorrhizal habit in an iconic lineage of mushroom-forming fungi: is preadaptation a requirement?</title>
        <authorList>
            <consortium name="DOE Joint Genome Institute"/>
            <person name="Looney B.P."/>
            <person name="Miyauchi S."/>
            <person name="Morin E."/>
            <person name="Drula E."/>
            <person name="Courty P.E."/>
            <person name="Chicoki N."/>
            <person name="Fauchery L."/>
            <person name="Kohler A."/>
            <person name="Kuo A."/>
            <person name="LaButti K."/>
            <person name="Pangilinan J."/>
            <person name="Lipzen A."/>
            <person name="Riley R."/>
            <person name="Andreopoulos W."/>
            <person name="He G."/>
            <person name="Johnson J."/>
            <person name="Barry K.W."/>
            <person name="Grigoriev I.V."/>
            <person name="Nagy L."/>
            <person name="Hibbett D."/>
            <person name="Henrissat B."/>
            <person name="Matheny P.B."/>
            <person name="Labbe J."/>
            <person name="Martin A.F."/>
        </authorList>
    </citation>
    <scope>NUCLEOTIDE SEQUENCE</scope>
    <source>
        <strain evidence="1">BPL698</strain>
    </source>
</reference>
<comment type="caution">
    <text evidence="1">The sequence shown here is derived from an EMBL/GenBank/DDBJ whole genome shotgun (WGS) entry which is preliminary data.</text>
</comment>